<gene>
    <name evidence="1" type="ORF">JFN93_17670</name>
</gene>
<accession>A0A8J7M0V2</accession>
<dbReference type="AlphaFoldDB" id="A0A8J7M0V2"/>
<evidence type="ECO:0000313" key="2">
    <source>
        <dbReference type="Proteomes" id="UP000636888"/>
    </source>
</evidence>
<protein>
    <submittedName>
        <fullName evidence="1">Uncharacterized protein</fullName>
    </submittedName>
</protein>
<reference evidence="1" key="1">
    <citation type="submission" date="2020-12" db="EMBL/GenBank/DDBJ databases">
        <title>Geomonas sp. Red875, isolated from river sediment.</title>
        <authorList>
            <person name="Xu Z."/>
            <person name="Zhang Z."/>
            <person name="Masuda Y."/>
            <person name="Itoh H."/>
            <person name="Senoo K."/>
        </authorList>
    </citation>
    <scope>NUCLEOTIDE SEQUENCE</scope>
    <source>
        <strain evidence="1">Red875</strain>
    </source>
</reference>
<dbReference type="RefSeq" id="WP_199385456.1">
    <property type="nucleotide sequence ID" value="NZ_JAEMHM010000015.1"/>
</dbReference>
<dbReference type="EMBL" id="JAEMHM010000015">
    <property type="protein sequence ID" value="MBJ6726544.1"/>
    <property type="molecule type" value="Genomic_DNA"/>
</dbReference>
<evidence type="ECO:0000313" key="1">
    <source>
        <dbReference type="EMBL" id="MBJ6726544.1"/>
    </source>
</evidence>
<keyword evidence="2" id="KW-1185">Reference proteome</keyword>
<sequence length="120" mass="13154">MLGISADLKGKDTVFISNTYRYHSGLCGLSIYRNPPAGLSTAEVKVELDALQQAYEGGATGNHAQVALRRVLRKKVTETFKKIILYLRMVATENDIPALIQAGFVVRQRVPRKKAVVAPA</sequence>
<organism evidence="1 2">
    <name type="scientific">Geomesophilobacter sediminis</name>
    <dbReference type="NCBI Taxonomy" id="2798584"/>
    <lineage>
        <taxon>Bacteria</taxon>
        <taxon>Pseudomonadati</taxon>
        <taxon>Thermodesulfobacteriota</taxon>
        <taxon>Desulfuromonadia</taxon>
        <taxon>Geobacterales</taxon>
        <taxon>Geobacteraceae</taxon>
        <taxon>Geomesophilobacter</taxon>
    </lineage>
</organism>
<proteinExistence type="predicted"/>
<comment type="caution">
    <text evidence="1">The sequence shown here is derived from an EMBL/GenBank/DDBJ whole genome shotgun (WGS) entry which is preliminary data.</text>
</comment>
<name>A0A8J7M0V2_9BACT</name>
<dbReference type="Proteomes" id="UP000636888">
    <property type="component" value="Unassembled WGS sequence"/>
</dbReference>